<dbReference type="GeneID" id="16797092"/>
<dbReference type="Proteomes" id="UP000014712">
    <property type="component" value="Segment"/>
</dbReference>
<reference evidence="3" key="2">
    <citation type="submission" date="2013-03" db="EMBL/GenBank/DDBJ databases">
        <title>The Cellulophaga phages: a novel, diverse, and globally ubiquitous model system.</title>
        <authorList>
            <person name="Holmfeldt K."/>
            <person name="Solonenko N."/>
            <person name="Shah M."/>
            <person name="Corrier K."/>
            <person name="Riemann L."/>
            <person name="VerBerkmoes N.C."/>
            <person name="Sullivan M.B."/>
        </authorList>
    </citation>
    <scope>NUCLEOTIDE SEQUENCE [LARGE SCALE GENOMIC DNA]</scope>
</reference>
<dbReference type="OrthoDB" id="1901at10239"/>
<dbReference type="Gene3D" id="3.40.50.300">
    <property type="entry name" value="P-loop containing nucleotide triphosphate hydrolases"/>
    <property type="match status" value="1"/>
</dbReference>
<name>R9ZZE9_9CAUD</name>
<dbReference type="RefSeq" id="YP_008240948.1">
    <property type="nucleotide sequence ID" value="NC_021790.1"/>
</dbReference>
<sequence>MNTKTEQAIDIELCKRSFYYFFKMFVSEVIPEDMVYNWHIELLCDELQQLVERVKDRKPKLHDLLINIPPGTTKSTICTVMLPAWVWIIDPRARIMTSSYTASLSTDHAVKSRDVIKSERYQRMFPGVQIKPDQDNKTHYKNTRGGERYSTSTKGTATGFHAHLHIVDDPINPKGAASDVERAAATSFMDQTLSSRKVSKAVTPCVLVMQRLHQEDPTGNWLGKPKKKIRHICLPGELSDQVKPIELKAKYINGLLDPVRMTKEVLDEMRTDLGSYGYAGQVGQIPAPEGGGLWKKWFIGVPDNEFPKLSDMVEVGTDWDLAYTEKEENSASAFVTAGKIENKMYIDALGFKWLEFPELMTWMRAVKAPHYIEAKASGKSAKQTLTRNGVAAIEIQVEGGDKIARAKLASPYAEAGLVYCRQSLLDRLYHDEKQGILLFPNTGTDLNDALCQSISRILSKPEFFVI</sequence>
<accession>R9ZZE9</accession>
<dbReference type="KEGG" id="vg:16797092"/>
<reference evidence="2 3" key="1">
    <citation type="journal article" date="2013" name="Proc. Natl. Acad. Sci. U.S.A.">
        <title>Twelve previously unknown phage genera are ubiquitous in global oceans.</title>
        <authorList>
            <person name="Holmfeldt K."/>
            <person name="Solonenko N."/>
            <person name="Shah M."/>
            <person name="Corrier K."/>
            <person name="Riemann L."/>
            <person name="Verberkmoes N.C."/>
            <person name="Sullivan M.B."/>
        </authorList>
    </citation>
    <scope>NUCLEOTIDE SEQUENCE [LARGE SCALE GENOMIC DNA]</scope>
    <source>
        <strain evidence="2">Phi18:1</strain>
    </source>
</reference>
<feature type="region of interest" description="Disordered" evidence="1">
    <location>
        <begin position="132"/>
        <end position="152"/>
    </location>
</feature>
<evidence type="ECO:0000313" key="2">
    <source>
        <dbReference type="EMBL" id="AGO48481.1"/>
    </source>
</evidence>
<gene>
    <name evidence="2" type="ORF">Phi18:1_gp34</name>
</gene>
<dbReference type="EMBL" id="KC821619">
    <property type="protein sequence ID" value="AGO48481.1"/>
    <property type="molecule type" value="Genomic_DNA"/>
</dbReference>
<organism evidence="2 3">
    <name type="scientific">Cellulophaga phage phi18:1</name>
    <dbReference type="NCBI Taxonomy" id="1327982"/>
    <lineage>
        <taxon>Viruses</taxon>
        <taxon>Duplodnaviria</taxon>
        <taxon>Heunggongvirae</taxon>
        <taxon>Uroviricota</taxon>
        <taxon>Caudoviricetes</taxon>
        <taxon>Helsingorvirus</taxon>
        <taxon>Helsingorvirus Cba181</taxon>
    </lineage>
</organism>
<keyword evidence="3" id="KW-1185">Reference proteome</keyword>
<evidence type="ECO:0000256" key="1">
    <source>
        <dbReference type="SAM" id="MobiDB-lite"/>
    </source>
</evidence>
<protein>
    <submittedName>
        <fullName evidence="2">Phage terminase large subunit</fullName>
    </submittedName>
</protein>
<evidence type="ECO:0000313" key="3">
    <source>
        <dbReference type="Proteomes" id="UP000014712"/>
    </source>
</evidence>
<proteinExistence type="predicted"/>
<dbReference type="InterPro" id="IPR027417">
    <property type="entry name" value="P-loop_NTPase"/>
</dbReference>